<gene>
    <name evidence="1" type="ORF">IHE45_08G071700</name>
</gene>
<name>A0ACB7VJH2_DIOAL</name>
<dbReference type="EMBL" id="CM037018">
    <property type="protein sequence ID" value="KAH7674415.1"/>
    <property type="molecule type" value="Genomic_DNA"/>
</dbReference>
<evidence type="ECO:0000313" key="2">
    <source>
        <dbReference type="Proteomes" id="UP000827976"/>
    </source>
</evidence>
<reference evidence="2" key="1">
    <citation type="journal article" date="2022" name="Nat. Commun.">
        <title>Chromosome evolution and the genetic basis of agronomically important traits in greater yam.</title>
        <authorList>
            <person name="Bredeson J.V."/>
            <person name="Lyons J.B."/>
            <person name="Oniyinde I.O."/>
            <person name="Okereke N.R."/>
            <person name="Kolade O."/>
            <person name="Nnabue I."/>
            <person name="Nwadili C.O."/>
            <person name="Hribova E."/>
            <person name="Parker M."/>
            <person name="Nwogha J."/>
            <person name="Shu S."/>
            <person name="Carlson J."/>
            <person name="Kariba R."/>
            <person name="Muthemba S."/>
            <person name="Knop K."/>
            <person name="Barton G.J."/>
            <person name="Sherwood A.V."/>
            <person name="Lopez-Montes A."/>
            <person name="Asiedu R."/>
            <person name="Jamnadass R."/>
            <person name="Muchugi A."/>
            <person name="Goodstein D."/>
            <person name="Egesi C.N."/>
            <person name="Featherston J."/>
            <person name="Asfaw A."/>
            <person name="Simpson G.G."/>
            <person name="Dolezel J."/>
            <person name="Hendre P.S."/>
            <person name="Van Deynze A."/>
            <person name="Kumar P.L."/>
            <person name="Obidiegwu J.E."/>
            <person name="Bhattacharjee R."/>
            <person name="Rokhsar D.S."/>
        </authorList>
    </citation>
    <scope>NUCLEOTIDE SEQUENCE [LARGE SCALE GENOMIC DNA]</scope>
    <source>
        <strain evidence="2">cv. TDa95/00328</strain>
    </source>
</reference>
<organism evidence="1 2">
    <name type="scientific">Dioscorea alata</name>
    <name type="common">Purple yam</name>
    <dbReference type="NCBI Taxonomy" id="55571"/>
    <lineage>
        <taxon>Eukaryota</taxon>
        <taxon>Viridiplantae</taxon>
        <taxon>Streptophyta</taxon>
        <taxon>Embryophyta</taxon>
        <taxon>Tracheophyta</taxon>
        <taxon>Spermatophyta</taxon>
        <taxon>Magnoliopsida</taxon>
        <taxon>Liliopsida</taxon>
        <taxon>Dioscoreales</taxon>
        <taxon>Dioscoreaceae</taxon>
        <taxon>Dioscorea</taxon>
    </lineage>
</organism>
<dbReference type="Proteomes" id="UP000827976">
    <property type="component" value="Chromosome 8"/>
</dbReference>
<protein>
    <submittedName>
        <fullName evidence="1">Uncharacterized protein</fullName>
    </submittedName>
</protein>
<proteinExistence type="predicted"/>
<sequence length="180" mass="20370">MVGILRLTKDMTIMLFWRPFSIHHSWPSSGRKEKSKGSKSKLEKKRQLIEKLKDSAVSLSAKKSIGKKTKPRSRQKKLKAYDLSSLSEFLPDLDASKQQTKETNLKLNSKSRLKLVQRESAQLKAVLNHPTFQIDPIAAIHQHLERTQPPVDEEKLAGKTKKANKKSAKKKSSGSQAMDI</sequence>
<comment type="caution">
    <text evidence="1">The sequence shown here is derived from an EMBL/GenBank/DDBJ whole genome shotgun (WGS) entry which is preliminary data.</text>
</comment>
<accession>A0ACB7VJH2</accession>
<evidence type="ECO:0000313" key="1">
    <source>
        <dbReference type="EMBL" id="KAH7674415.1"/>
    </source>
</evidence>
<keyword evidence="2" id="KW-1185">Reference proteome</keyword>